<evidence type="ECO:0000313" key="1">
    <source>
        <dbReference type="EMBL" id="SVC73105.1"/>
    </source>
</evidence>
<dbReference type="AlphaFoldDB" id="A0A382PKA8"/>
<dbReference type="EMBL" id="UINC01107604">
    <property type="protein sequence ID" value="SVC73105.1"/>
    <property type="molecule type" value="Genomic_DNA"/>
</dbReference>
<gene>
    <name evidence="1" type="ORF">METZ01_LOCUS325959</name>
</gene>
<feature type="non-terminal residue" evidence="1">
    <location>
        <position position="138"/>
    </location>
</feature>
<sequence>MNFRFCYAMLLCVGACVCSMQTDAQDNQKIDLRHLVTPPFTVTKTPAPSPTVEHSTHDRIVQRRLQYRQRRAALRHVAHLRRFAHIDFGIISKAYSAKKKSLQQMATNHRARQQQFTLAKRRAITEVKALATALRKRF</sequence>
<organism evidence="1">
    <name type="scientific">marine metagenome</name>
    <dbReference type="NCBI Taxonomy" id="408172"/>
    <lineage>
        <taxon>unclassified sequences</taxon>
        <taxon>metagenomes</taxon>
        <taxon>ecological metagenomes</taxon>
    </lineage>
</organism>
<protein>
    <submittedName>
        <fullName evidence="1">Uncharacterized protein</fullName>
    </submittedName>
</protein>
<name>A0A382PKA8_9ZZZZ</name>
<reference evidence="1" key="1">
    <citation type="submission" date="2018-05" db="EMBL/GenBank/DDBJ databases">
        <authorList>
            <person name="Lanie J.A."/>
            <person name="Ng W.-L."/>
            <person name="Kazmierczak K.M."/>
            <person name="Andrzejewski T.M."/>
            <person name="Davidsen T.M."/>
            <person name="Wayne K.J."/>
            <person name="Tettelin H."/>
            <person name="Glass J.I."/>
            <person name="Rusch D."/>
            <person name="Podicherti R."/>
            <person name="Tsui H.-C.T."/>
            <person name="Winkler M.E."/>
        </authorList>
    </citation>
    <scope>NUCLEOTIDE SEQUENCE</scope>
</reference>
<accession>A0A382PKA8</accession>
<proteinExistence type="predicted"/>